<dbReference type="PROSITE" id="PS00455">
    <property type="entry name" value="AMP_BINDING"/>
    <property type="match status" value="1"/>
</dbReference>
<dbReference type="Gene3D" id="1.10.1200.10">
    <property type="entry name" value="ACP-like"/>
    <property type="match status" value="6"/>
</dbReference>
<name>A0A4S2MXF2_9PEZI</name>
<dbReference type="FunFam" id="3.40.50.980:FF:000001">
    <property type="entry name" value="Non-ribosomal peptide synthetase"/>
    <property type="match status" value="3"/>
</dbReference>
<evidence type="ECO:0000256" key="3">
    <source>
        <dbReference type="ARBA" id="ARBA00022553"/>
    </source>
</evidence>
<evidence type="ECO:0000256" key="6">
    <source>
        <dbReference type="SAM" id="MobiDB-lite"/>
    </source>
</evidence>
<dbReference type="GO" id="GO:0031169">
    <property type="term" value="P:ferrichrome biosynthetic process"/>
    <property type="evidence" value="ECO:0007669"/>
    <property type="project" value="UniProtKB-ARBA"/>
</dbReference>
<dbReference type="SUPFAM" id="SSF56801">
    <property type="entry name" value="Acetyl-CoA synthetase-like"/>
    <property type="match status" value="4"/>
</dbReference>
<protein>
    <submittedName>
        <fullName evidence="8">Acetyl-CoA synthetase-like protein</fullName>
    </submittedName>
</protein>
<dbReference type="PANTHER" id="PTHR45527">
    <property type="entry name" value="NONRIBOSOMAL PEPTIDE SYNTHETASE"/>
    <property type="match status" value="1"/>
</dbReference>
<dbReference type="InterPro" id="IPR001242">
    <property type="entry name" value="Condensation_dom"/>
</dbReference>
<dbReference type="InterPro" id="IPR006162">
    <property type="entry name" value="Ppantetheine_attach_site"/>
</dbReference>
<dbReference type="Gene3D" id="3.30.300.30">
    <property type="match status" value="4"/>
</dbReference>
<dbReference type="EMBL" id="ML220119">
    <property type="protein sequence ID" value="TGZ81379.1"/>
    <property type="molecule type" value="Genomic_DNA"/>
</dbReference>
<dbReference type="InterPro" id="IPR020845">
    <property type="entry name" value="AMP-binding_CS"/>
</dbReference>
<evidence type="ECO:0000256" key="2">
    <source>
        <dbReference type="ARBA" id="ARBA00022450"/>
    </source>
</evidence>
<dbReference type="GO" id="GO:0016874">
    <property type="term" value="F:ligase activity"/>
    <property type="evidence" value="ECO:0007669"/>
    <property type="project" value="UniProtKB-KW"/>
</dbReference>
<dbReference type="Pfam" id="PF00668">
    <property type="entry name" value="Condensation"/>
    <property type="match status" value="6"/>
</dbReference>
<feature type="compositionally biased region" description="Polar residues" evidence="6">
    <location>
        <begin position="4421"/>
        <end position="4434"/>
    </location>
</feature>
<dbReference type="OrthoDB" id="416786at2759"/>
<dbReference type="Pfam" id="PF00501">
    <property type="entry name" value="AMP-binding"/>
    <property type="match status" value="4"/>
</dbReference>
<evidence type="ECO:0000256" key="5">
    <source>
        <dbReference type="ARBA" id="ARBA00029454"/>
    </source>
</evidence>
<dbReference type="Gene3D" id="3.30.559.10">
    <property type="entry name" value="Chloramphenicol acetyltransferase-like domain"/>
    <property type="match status" value="6"/>
</dbReference>
<feature type="region of interest" description="Disordered" evidence="6">
    <location>
        <begin position="4408"/>
        <end position="4436"/>
    </location>
</feature>
<dbReference type="InterPro" id="IPR045851">
    <property type="entry name" value="AMP-bd_C_sf"/>
</dbReference>
<dbReference type="InterPro" id="IPR000873">
    <property type="entry name" value="AMP-dep_synth/lig_dom"/>
</dbReference>
<dbReference type="Pfam" id="PF00550">
    <property type="entry name" value="PP-binding"/>
    <property type="match status" value="6"/>
</dbReference>
<evidence type="ECO:0000256" key="4">
    <source>
        <dbReference type="ARBA" id="ARBA00022598"/>
    </source>
</evidence>
<gene>
    <name evidence="8" type="ORF">EX30DRAFT_340667</name>
</gene>
<comment type="pathway">
    <text evidence="1">Siderophore biosynthesis.</text>
</comment>
<proteinExistence type="inferred from homology"/>
<dbReference type="CDD" id="cd05918">
    <property type="entry name" value="A_NRPS_SidN3_like"/>
    <property type="match status" value="3"/>
</dbReference>
<dbReference type="Gene3D" id="3.30.559.30">
    <property type="entry name" value="Nonribosomal peptide synthetase, condensation domain"/>
    <property type="match status" value="6"/>
</dbReference>
<dbReference type="PANTHER" id="PTHR45527:SF1">
    <property type="entry name" value="FATTY ACID SYNTHASE"/>
    <property type="match status" value="1"/>
</dbReference>
<keyword evidence="3" id="KW-0597">Phosphoprotein</keyword>
<dbReference type="PROSITE" id="PS50075">
    <property type="entry name" value="CARRIER"/>
    <property type="match status" value="6"/>
</dbReference>
<dbReference type="InterPro" id="IPR042099">
    <property type="entry name" value="ANL_N_sf"/>
</dbReference>
<dbReference type="GO" id="GO:0031177">
    <property type="term" value="F:phosphopantetheine binding"/>
    <property type="evidence" value="ECO:0007669"/>
    <property type="project" value="InterPro"/>
</dbReference>
<feature type="domain" description="Carrier" evidence="7">
    <location>
        <begin position="2797"/>
        <end position="2873"/>
    </location>
</feature>
<feature type="domain" description="Carrier" evidence="7">
    <location>
        <begin position="4442"/>
        <end position="4515"/>
    </location>
</feature>
<dbReference type="CDD" id="cd19542">
    <property type="entry name" value="CT_NRPS-like"/>
    <property type="match status" value="3"/>
</dbReference>
<dbReference type="InterPro" id="IPR036736">
    <property type="entry name" value="ACP-like_sf"/>
</dbReference>
<dbReference type="InterPro" id="IPR023213">
    <property type="entry name" value="CAT-like_dom_sf"/>
</dbReference>
<organism evidence="8 9">
    <name type="scientific">Ascodesmis nigricans</name>
    <dbReference type="NCBI Taxonomy" id="341454"/>
    <lineage>
        <taxon>Eukaryota</taxon>
        <taxon>Fungi</taxon>
        <taxon>Dikarya</taxon>
        <taxon>Ascomycota</taxon>
        <taxon>Pezizomycotina</taxon>
        <taxon>Pezizomycetes</taxon>
        <taxon>Pezizales</taxon>
        <taxon>Ascodesmidaceae</taxon>
        <taxon>Ascodesmis</taxon>
    </lineage>
</organism>
<dbReference type="InterPro" id="IPR025110">
    <property type="entry name" value="AMP-bd_C"/>
</dbReference>
<keyword evidence="4" id="KW-0436">Ligase</keyword>
<dbReference type="InterPro" id="IPR010071">
    <property type="entry name" value="AA_adenyl_dom"/>
</dbReference>
<dbReference type="InterPro" id="IPR009081">
    <property type="entry name" value="PP-bd_ACP"/>
</dbReference>
<evidence type="ECO:0000313" key="8">
    <source>
        <dbReference type="EMBL" id="TGZ81379.1"/>
    </source>
</evidence>
<dbReference type="PROSITE" id="PS00012">
    <property type="entry name" value="PHOSPHOPANTETHEINE"/>
    <property type="match status" value="5"/>
</dbReference>
<feature type="domain" description="Carrier" evidence="7">
    <location>
        <begin position="1728"/>
        <end position="1805"/>
    </location>
</feature>
<comment type="similarity">
    <text evidence="5">Belongs to the NRP synthetase family.</text>
</comment>
<keyword evidence="9" id="KW-1185">Reference proteome</keyword>
<feature type="domain" description="Carrier" evidence="7">
    <location>
        <begin position="685"/>
        <end position="758"/>
    </location>
</feature>
<evidence type="ECO:0000313" key="9">
    <source>
        <dbReference type="Proteomes" id="UP000298138"/>
    </source>
</evidence>
<sequence>MDKNDFYEPGERHGENQCTRFPILHSHEEGSFSVSDTTLTSEAVIFKLPEATGRGEVISAWANLLHEYTGNETVIFCVDEEAVCVNIHSMQVNPIGVHMGEAGTAIYFTEKLPVSSNSVVLHVHQHMNDASISMDSNIPLRPQALIDQFLHILTKTGAPVANPSILNPNPMSFTGPELLHDLIEYQSTNSANRAIEFRTASGTIESCTYTQLQSVSDDLATKLHHKIAGETDGIRAIPILLPQSLSLYAAIIAILKSGAAFVPFNIDAPQDRVKFLCQDVNASVVVTNTELKSRFDWEGSPCTIIVDDLFSSLDGTCMATKSPAVDIMPSDPAYIMYTSGSTGTPKGVVVPHRAATQSLLAHDQHIPPFERFLQFASPTFDVSVFEIFFPLFRGRTLVACDRSTMLSNLTKIVNDLDIDAAELTPTVAGELLQTRDRVPGLKVLLTIGEMLTRPVIEAFGDGMLQAMYGPTEAAIHCTLATNIPKQAKVGDIGVPLNSVSAFILAIKKDPTDIEVRPMGWIGELAVGGHQLADGYLNRPEATAAAFIDSQYGRLYRTGDRARMLSCGRIEMLGRISEGQVKLRGQRIELGEIETVAAKTEDVKTAIANVVDGTLVVHVSSSNDISPTSVKGYCAKWLPSFMVPSDVVVRKELPRLPSGKVDRKRLQQEYRLQVQRDAHSMDSEGSSLDPTEQIICQAVKDLIGRWPGKTESLVSLGLDSLMAIRLVSKLRTVDLHIDVFNIIKADTVESIAEVVRRGAMENQYAQQAPHTSFELVKQAAIDSLPTSLHGEVEDIIPCTSLQEGMIVETLKDNSAYCNWLLLELPSDVDETRVRQAITQTIQRHQILRTGFLPLEDGFAQVIWKSSRLAQFKVLDSVQSEWTISLDGLLHHPFSVGFLAKETGEKLLNVFAHHVVYDGWSWEIVQADFQRILSGEELIDPAPQFRAVVEWEKSITPDVIEESLHFWEERLQKAGETLLPTSLGMACTTASPKSQTHLLSTPRKVLEGSARASGVSVHVLAQAAWSVLLGSYTGKDDIAFGTVLSGRTIAYKNIEFVVGPTISTLPIRAHLDRGTPIRSLVNALHRLNRDILQHTVVDLRKIRSRVPEDGVFDTLFVWQQTANTFEETTVRLVNSQDRLEFKLLVEFEPKGDHLNIKATYKDNWVSDAQVTVLLRQLDAMVEKMVLRPDDAIESLTQNMEPSLLSINNPIPSYEPISSRTLATVFEETAARTPQETAVQFTSQIENGAAINESISYEELNSGSNKLARYLQDNGVRPDDLVAVCMEKSIVCYKSILAIVKAGAGYLPLTPDTPSGRIKRILSDARVRFILCSTEVDDAALPEGVERVVVQTLDLESVSADNLDVDVSASCLAYAVFTSGSTGVPKGVLVEHAQIVSNLDILAEMYPVCDGDAMLQFCSISFDVSVFEIFFAWRRGMKLCSATKDVLLRNLEDAINAMCATHLSMTPTVAALVHPENVPNVKFLVTSGEAVTKKVFGDWADHGLWQGYGPSETTNICSINPKVKREHNISNIGPPFRNTSAFVVDPDAAELVILPRGAVGELCFGGSQVCRGYLNMEELTASKFIDHPEYGRIYRSGDIGRCLPTGEIIIQGRQDDQVKVRGNRVELGEITAVLFRHKKVKDAVTLAIKVGDDEQVQLVAFVVVHEEKVITDELIATTKSLLPPYMVPSEILQLSAIPMTHQGKTDKRALQKIFFDRERRSDSNEVVIDKEDWSADEKMIAQVVAEITKVPESDINHATSLFRLGIDSISAIYLSNKLSKRGFLRLDVSQIMANPTIAALATLIKRSDNQHSQAIQYRNTINLDEFSASVKNHVLNQVQGVQDLVLEILPCTPLQEAMLGSSGGSVSPWNHTLLELLVPPDRLRKAWEAVVVSHDILRTCFVVTSHPKHAYAQVILKSHEMDWREREVEAMEQLDGAIDEHLESVAKQEDVTRPPYVLGAFTLPERTVLVMSFHHALYDGVALDMLFNDVEKTCIGDEAPPRTPFAPFLEYIENVDYSTADQYWAGKLDGFEPSAFPNLTGKSSEYRKNLKGMTSSRRSCSISLESIDKHVRDQSSTILALGQTAWAKMLSGYTGERDICFGNVVSGRAWPVDGVESIVAPTFNTVPVRITISPEDTNATVVSKAQEANIEAMPYQAMPLRRILKLREMEGERLFDTLFILQHRKETDGAGIWKILEERGEMDFSVVVEIIPRVASNSLDLVIHFWRNMVLEKEVNVLLDQLDSAIASILSNPDDHALKFDSWDSKLLAVSSKEPIRIEPTRSDLLHSHFELNAQALAYRSALEFLGDNGTYLWTYQQLNSFANELAHFLFKRGVQLEDSIPVCMEKKPAFYVCILGVLKAGGVFTPIDPKLPKERISFMINELQAKLVLTDTISLESIQNASAESTSVIDVEALDLSQHSDENPNVAGLTDKCLAYRIYTSGSTGQPKAVSIEHRSAVQTFHASRSLLPWDSSTRLLNYAAPTFDMCYYDCFLAWAYGFTLCSATRPLLLGDLENTIQKIQVTMLDLTPTIAGTLNPDNLPTVKTLYCIGETMSQQVVHGWEGRCVNSYGPTEAAMCCTITPVSREISPLNIGRPFDTTKFVLLEKAGTNIVPVFGTGELCIAGFQLAREYHNNSQLTETKFIELNGERLYRTGDIARMLPDGTFEFIGRADDQIKIRGLRVELDEVNATLKKSSPEIVDVTTLVLRQGSESKEQLVSFIVSDATHQEKEVVEVVSNTEICIVARRAAERFLPRYMVPGVILAVSHIPRSAAGKKDSKPLAKLFREYQHPVEKKPEKSEAWTSVEATIREVLAELSSMPIERISKTTTIYEIGLDSISAVQVAALLKQRELKLSVIDVLERPSIQRLGELVNEREEEKAPVMDSNLSLPPMFQKFRDHWQPLVTSEWNISSTDLEGVYPCTATQEGMLSQFVRSHGELYFNTMVFRIPSSVSLNELQNAWETVVNAYPILRMAFAEISDDKHSYAMVTFRPGVRSIRVQELEVVREDWKKSVRLHATESAQEALHNPQLPPWRIGLLREMDGDAEYMVFSGHHALYDATSLQLIFKALKIACNRDAGKENIKSSSFVPTAAAIIEASSEMKAQDFWKSYLQGSSICRLPNLCPLREQSTAFHVRELRSIRPIPELEKGCKSLGVSLPAATQATWVRVLAAYMGEPTITTGIVLSGRTGLQDANDVPFPCVVTLPSVANLIGTNGELARAIQSSNASMLKYQHTPLRAIQRWQGHPEESLFDTIFVYQPKDTEGESMKWEVVMEEASVDYALSFEVQPLSDGTLLFKATAKNNMISPEQTELLLRQFLVVLNDILDTPDGEVSDYTRLEKDLLAITPAKTEVIPTKTKLLHQFVEEHVVSHPDRIAFEFITDIDGDNITRKTWTYKELDVEGNRVANFLHSQGVVPKTIVGISFEKCPEATFAILGVLKAGCAYVAIDYSAPVERKTFVIEDSGAVMVLTMDKYVDELQKSVSVPVISAESNPILLHSSTEHLDTGEITGDALCYCLYTSGTTGIPKGCELTHDNAIQAMLAFQRLFTPHWDDDSKWFQFASFHFDVSVLEQFWSWSVGICVTSAPRDIIFQDLPGTIKKLRITHLDLTPSLAVLLSPEDVPDLCRGVFITGGEALRQDILDKWGKIGCVYNGYGPTEVTIGCTMYPRVPENGKPSNIGPQFDNVGTFVLQPGTDRPVLRGAVGELCCSGKLVGKGYLNRPELTNEKFPILEPFGTRIYRTGDLVRILHDGTFDFLGRADDQIKLRGQRLEIGEINEVIKRGKVGVVEVATLVLRHPKQQKDQLVSFTVVAKHSHSETKPTVQTGLELSKIIVALVEVCKSKLPAYMVPTHFLPISKLPLSVNNKVDHKVLKALYEETSLEILQKLARPDNMDAWSPVEKRIRTVLEEATGLHESDISRSSTIFELGLDSVSVLGLSRKLRKAGFELATPALLMQYPMIATMAKQLDKSIDTCDVSHLEDLKRAQEKIDIFAESAREIVESRLGLNSDAVIKIAPCTALQEGMIARFLDSENTPLYFNTFSMELKDNVDVDRLKEAWRSVVQQTGTLRTCFCDTPDGYAQVVLRKFDLPIHEVESLDKGSTRAIEEASQRSWDQNRDLHTSPISITLIRTESRRILCLHIFHALYDGTSLPFILSDVVDAYNDNAQSHWRQDFIDVVPHILSINEAEAKAFWTKQVQSGSSLPTSLHQNATLHDKGYSLQLGLSEHSSDLEELCKKRNCTAQTVFQVAWAAALSSLIGDCITFGMVVSGRSLAVEGIEDLIGPTFNTIPFSIDVTGKSWDQLLRYVQDFNSASLPFHSTPLRLVQKWTTRKQLFDTLFVFQKNDDGEVHENDLWTMLEGDIVTDYSLALEVNGRTDGSFTLSLVAKSTISETTAMGLLYSTKTRIQSLLANPDGLPTTPPTPAVSANSGTPTPSARSISGDFEWDTVSNTIRSIIAALAEVDELEVTADSSILELGLDSIEAIKLSSRLRQQNIILSVSEIMRNPTIRKMISVRGNDSTSSTSQRGDYIEGFRRLLKKQATDLRDDDEVYPTTPLQEAMVAEIIASEYSRYFNHDVARLHQDINIAKLHHAFDTVIEATPILRTSFFSFRDSQGKHGYGQKVNIFSGRYWSEYNVQESELDLNVNQTITKITQKVDLLMEPPFYVTLISTPEETRMVVSIAHALYDGWSLGLLHQDIQAAYHGNFQVRPSSTPLLQNIVSVDLQQARAFWEQSLQGCVPAKIPQRQNKSSQVFRFEKRSSIMSSELQSFCKSLGITPQAVGHACWAMVLAQLVSSPEVVFGSVLWGRDMEDADKIMFPAMNTVPLRLRLTGTVKELLKSVQEANAEVLKYQHTPLREIQKLVPNAERGLFDSIFLNQLSATTNSDKQSERLYESMEAWSDTEYPIAAEMERDTQNRIIWRNACKSDYFNKTEAEQLLVDLDRALAYLIQHSDSPIITHTTRGTVIGASLPVHMKSQISYRGAPIDPDAVLEKVTEGLIGVDQSSVSLAQYQEQDVLVVFLIGEGAKAALNHAARNAKTRCPRSAAPDYIIPLDETPTDLLAVFEQMPDHVKQQYTLSEFDSEWSELELRMRAIMSKVSGLPEEDIQRTQTIFHLGLDSISAIQLSVEFRKAGFNLSVAQILREATIERMALSLEEDRPRSPLLELDVNSALQKASQPVNSASILKEFSVGEVEAILPATAGQVYMLSAWKNSNFDLFMPTFAFKTRPLNADTLKAAWESVVRHEEALHTTFRPTTSSEMPFVQVVLRNPPSQLKYHVLSHSAGGMFLSFMMKDESERPVNMMLPPVRLTAVITPSETILLLTIHHALYDGVSLPLLLERLQAQLDGEPDHRLPTPEPEKAKFTNFLASVHSVDKVKRKSFWTSYLANAESTILSRRISRSLTVKRVESFLPAVYSEAANLENRLRKQGLSLQSAFLAGFAKTYHASLQSARKDLTIAIYLSNRHLPLPELQIMAAPTLNIVPIRLRDVKNTGIVELAEQAQRDMAEMSSIENATVGLWEVEEWTGVVVDCAFNFLKLPTPTKNTDGVDNYNTVKTGKTVLHEMKVERLDFQRKDERTPKAWDLDKAVEERMRNIKTNFDVEVAVRRDAIDVGMFSMDVFYDSEELGELVRGMCKEVEQIC</sequence>
<accession>A0A4S2MXF2</accession>
<feature type="domain" description="Carrier" evidence="7">
    <location>
        <begin position="3893"/>
        <end position="3967"/>
    </location>
</feature>
<dbReference type="SMART" id="SM00823">
    <property type="entry name" value="PKS_PP"/>
    <property type="match status" value="6"/>
</dbReference>
<feature type="domain" description="Carrier" evidence="7">
    <location>
        <begin position="5078"/>
        <end position="5154"/>
    </location>
</feature>
<dbReference type="Gene3D" id="3.40.50.12780">
    <property type="entry name" value="N-terminal domain of ligase-like"/>
    <property type="match status" value="4"/>
</dbReference>
<dbReference type="STRING" id="341454.A0A4S2MXF2"/>
<evidence type="ECO:0000259" key="7">
    <source>
        <dbReference type="PROSITE" id="PS50075"/>
    </source>
</evidence>
<dbReference type="NCBIfam" id="TIGR01733">
    <property type="entry name" value="AA-adenyl-dom"/>
    <property type="match status" value="3"/>
</dbReference>
<dbReference type="FunFam" id="3.30.300.30:FF:000033">
    <property type="entry name" value="Nonribosomal siderophore peptide synthase SidC"/>
    <property type="match status" value="2"/>
</dbReference>
<dbReference type="SUPFAM" id="SSF52777">
    <property type="entry name" value="CoA-dependent acyltransferases"/>
    <property type="match status" value="12"/>
</dbReference>
<dbReference type="NCBIfam" id="NF003417">
    <property type="entry name" value="PRK04813.1"/>
    <property type="match status" value="4"/>
</dbReference>
<dbReference type="GO" id="GO:0005737">
    <property type="term" value="C:cytoplasm"/>
    <property type="evidence" value="ECO:0007669"/>
    <property type="project" value="TreeGrafter"/>
</dbReference>
<dbReference type="SUPFAM" id="SSF47336">
    <property type="entry name" value="ACP-like"/>
    <property type="match status" value="6"/>
</dbReference>
<dbReference type="Proteomes" id="UP000298138">
    <property type="component" value="Unassembled WGS sequence"/>
</dbReference>
<dbReference type="GO" id="GO:0043041">
    <property type="term" value="P:amino acid activation for nonribosomal peptide biosynthetic process"/>
    <property type="evidence" value="ECO:0007669"/>
    <property type="project" value="TreeGrafter"/>
</dbReference>
<reference evidence="8 9" key="1">
    <citation type="submission" date="2019-04" db="EMBL/GenBank/DDBJ databases">
        <title>Comparative genomics and transcriptomics to analyze fruiting body development in filamentous ascomycetes.</title>
        <authorList>
            <consortium name="DOE Joint Genome Institute"/>
            <person name="Lutkenhaus R."/>
            <person name="Traeger S."/>
            <person name="Breuer J."/>
            <person name="Kuo A."/>
            <person name="Lipzen A."/>
            <person name="Pangilinan J."/>
            <person name="Dilworth D."/>
            <person name="Sandor L."/>
            <person name="Poggeler S."/>
            <person name="Barry K."/>
            <person name="Grigoriev I.V."/>
            <person name="Nowrousian M."/>
        </authorList>
    </citation>
    <scope>NUCLEOTIDE SEQUENCE [LARGE SCALE GENOMIC DNA]</scope>
    <source>
        <strain evidence="8 9">CBS 389.68</strain>
    </source>
</reference>
<evidence type="ECO:0000256" key="1">
    <source>
        <dbReference type="ARBA" id="ARBA00004924"/>
    </source>
</evidence>
<keyword evidence="2" id="KW-0596">Phosphopantetheine</keyword>
<dbReference type="InterPro" id="IPR020806">
    <property type="entry name" value="PKS_PP-bd"/>
</dbReference>
<dbReference type="InParanoid" id="A0A4S2MXF2"/>
<dbReference type="FunFam" id="3.40.50.12780:FF:000024">
    <property type="entry name" value="Nonribosomal siderophore peptide synthase SidC"/>
    <property type="match status" value="3"/>
</dbReference>
<dbReference type="Pfam" id="PF13193">
    <property type="entry name" value="AMP-binding_C"/>
    <property type="match status" value="1"/>
</dbReference>
<dbReference type="GO" id="GO:0010106">
    <property type="term" value="P:cellular response to iron ion starvation"/>
    <property type="evidence" value="ECO:0007669"/>
    <property type="project" value="UniProtKB-ARBA"/>
</dbReference>